<feature type="compositionally biased region" description="Pro residues" evidence="1">
    <location>
        <begin position="1263"/>
        <end position="1274"/>
    </location>
</feature>
<feature type="compositionally biased region" description="Low complexity" evidence="1">
    <location>
        <begin position="576"/>
        <end position="587"/>
    </location>
</feature>
<feature type="compositionally biased region" description="Basic and acidic residues" evidence="1">
    <location>
        <begin position="462"/>
        <end position="479"/>
    </location>
</feature>
<feature type="compositionally biased region" description="Low complexity" evidence="1">
    <location>
        <begin position="906"/>
        <end position="917"/>
    </location>
</feature>
<feature type="compositionally biased region" description="Basic and acidic residues" evidence="1">
    <location>
        <begin position="333"/>
        <end position="345"/>
    </location>
</feature>
<feature type="region of interest" description="Disordered" evidence="1">
    <location>
        <begin position="306"/>
        <end position="366"/>
    </location>
</feature>
<feature type="compositionally biased region" description="Basic and acidic residues" evidence="1">
    <location>
        <begin position="519"/>
        <end position="534"/>
    </location>
</feature>
<keyword evidence="3" id="KW-1185">Reference proteome</keyword>
<evidence type="ECO:0008006" key="4">
    <source>
        <dbReference type="Google" id="ProtNLM"/>
    </source>
</evidence>
<feature type="compositionally biased region" description="Low complexity" evidence="1">
    <location>
        <begin position="793"/>
        <end position="803"/>
    </location>
</feature>
<dbReference type="InterPro" id="IPR009072">
    <property type="entry name" value="Histone-fold"/>
</dbReference>
<feature type="compositionally biased region" description="Polar residues" evidence="1">
    <location>
        <begin position="1"/>
        <end position="15"/>
    </location>
</feature>
<feature type="compositionally biased region" description="Basic residues" evidence="1">
    <location>
        <begin position="1286"/>
        <end position="1295"/>
    </location>
</feature>
<feature type="compositionally biased region" description="Polar residues" evidence="1">
    <location>
        <begin position="829"/>
        <end position="841"/>
    </location>
</feature>
<feature type="compositionally biased region" description="Polar residues" evidence="1">
    <location>
        <begin position="480"/>
        <end position="497"/>
    </location>
</feature>
<feature type="compositionally biased region" description="Polar residues" evidence="1">
    <location>
        <begin position="599"/>
        <end position="608"/>
    </location>
</feature>
<feature type="region of interest" description="Disordered" evidence="1">
    <location>
        <begin position="1071"/>
        <end position="1295"/>
    </location>
</feature>
<feature type="compositionally biased region" description="Basic and acidic residues" evidence="1">
    <location>
        <begin position="732"/>
        <end position="741"/>
    </location>
</feature>
<feature type="compositionally biased region" description="Basic and acidic residues" evidence="1">
    <location>
        <begin position="843"/>
        <end position="853"/>
    </location>
</feature>
<proteinExistence type="predicted"/>
<name>A0ABR1HG77_9HYPO</name>
<protein>
    <recommendedName>
        <fullName evidence="4">Flo11</fullName>
    </recommendedName>
</protein>
<feature type="region of interest" description="Disordered" evidence="1">
    <location>
        <begin position="379"/>
        <end position="398"/>
    </location>
</feature>
<feature type="region of interest" description="Disordered" evidence="1">
    <location>
        <begin position="1"/>
        <end position="35"/>
    </location>
</feature>
<dbReference type="EMBL" id="JAZAVJ010000034">
    <property type="protein sequence ID" value="KAK7419915.1"/>
    <property type="molecule type" value="Genomic_DNA"/>
</dbReference>
<organism evidence="2 3">
    <name type="scientific">Neonectria punicea</name>
    <dbReference type="NCBI Taxonomy" id="979145"/>
    <lineage>
        <taxon>Eukaryota</taxon>
        <taxon>Fungi</taxon>
        <taxon>Dikarya</taxon>
        <taxon>Ascomycota</taxon>
        <taxon>Pezizomycotina</taxon>
        <taxon>Sordariomycetes</taxon>
        <taxon>Hypocreomycetidae</taxon>
        <taxon>Hypocreales</taxon>
        <taxon>Nectriaceae</taxon>
        <taxon>Neonectria</taxon>
    </lineage>
</organism>
<evidence type="ECO:0000313" key="3">
    <source>
        <dbReference type="Proteomes" id="UP001498476"/>
    </source>
</evidence>
<comment type="caution">
    <text evidence="2">The sequence shown here is derived from an EMBL/GenBank/DDBJ whole genome shotgun (WGS) entry which is preliminary data.</text>
</comment>
<feature type="compositionally biased region" description="Acidic residues" evidence="1">
    <location>
        <begin position="379"/>
        <end position="390"/>
    </location>
</feature>
<dbReference type="Gene3D" id="1.10.20.10">
    <property type="entry name" value="Histone, subunit A"/>
    <property type="match status" value="1"/>
</dbReference>
<feature type="region of interest" description="Disordered" evidence="1">
    <location>
        <begin position="409"/>
        <end position="1015"/>
    </location>
</feature>
<feature type="compositionally biased region" description="Polar residues" evidence="1">
    <location>
        <begin position="667"/>
        <end position="685"/>
    </location>
</feature>
<evidence type="ECO:0000256" key="1">
    <source>
        <dbReference type="SAM" id="MobiDB-lite"/>
    </source>
</evidence>
<feature type="compositionally biased region" description="Polar residues" evidence="1">
    <location>
        <begin position="26"/>
        <end position="35"/>
    </location>
</feature>
<feature type="compositionally biased region" description="Acidic residues" evidence="1">
    <location>
        <begin position="1107"/>
        <end position="1116"/>
    </location>
</feature>
<feature type="compositionally biased region" description="Polar residues" evidence="1">
    <location>
        <begin position="742"/>
        <end position="762"/>
    </location>
</feature>
<gene>
    <name evidence="2" type="ORF">QQX98_003103</name>
</gene>
<accession>A0ABR1HG77</accession>
<reference evidence="2 3" key="1">
    <citation type="journal article" date="2025" name="Microbiol. Resour. Announc.">
        <title>Draft genome sequences for Neonectria magnoliae and Neonectria punicea, canker pathogens of Liriodendron tulipifera and Acer saccharum in West Virginia.</title>
        <authorList>
            <person name="Petronek H.M."/>
            <person name="Kasson M.T."/>
            <person name="Metheny A.M."/>
            <person name="Stauder C.M."/>
            <person name="Lovett B."/>
            <person name="Lynch S.C."/>
            <person name="Garnas J.R."/>
            <person name="Kasson L.R."/>
            <person name="Stajich J.E."/>
        </authorList>
    </citation>
    <scope>NUCLEOTIDE SEQUENCE [LARGE SCALE GENOMIC DNA]</scope>
    <source>
        <strain evidence="2 3">NRRL 64653</strain>
    </source>
</reference>
<sequence length="1295" mass="139959">MTTPIPELTMSQPSSGAALPPRGIRSRTQSMSSDRPSTIALSLMSPPLSVSPEAAFIAASAASQIVTNDHDSHAETWYDQHGIEPAGETALVSQEALLLVNNFLDQLLFNFLSISRATTLSALRPAVAEVLKPKLAKDAVNNADEELREYLGEGDEDDFVQPQGGNPSRDWDLELVWKRTRLRCMVYSSLGDMEEEDEDLHMEQENLEIGADEQTSALISPAVAIFLTSVLEYMGELTLTVAGQAAYHRLRTKFQKEIKDGSKSPTDISERIVVEDQDMERVALDRTLGRLWRGWKKRIRSPTFDMSGRPFSRASMGHLRRDSSLTEMNRTPMHSDGEKDAKKAATEAGAKDPTPSDIALPMGNNDVDEIEVPGLAFYSDEDEGDEEDDTASGNRPKSLLILPFGATTGLPTPILSQPNTPDFAGRKRSNSLPTPGTSPYRPVTKRSKDSATAETSAVIEEQAVKEVVKEDQAIDETKPVEQSTPAEEPTIKTSASKRLSKIVTDPSAAAAFRNRSRRGTGEEGDGKVGYEKAEILTSARVSVSGSASPALSDSGGPFSMKRSNSVHSARIIDVTGPKSPSGSRSPSVDNTERVRPVSVTLSAHSSNQSYKSSPEEPPMPKSWGTLPRQVVTGSKSRSPVDRMRGAISNAATISESDEETERDFSKDQNTGKTTFQSSPLTQSIPESPPAQRKRPQPLVGLPAQPRPSPHRKTSSGTKVTILRAPSAPSPLPEDRPAEISRKTGSNGNWQGSRDKTPTSPTHSIGMVSIERSKTRDDEEETGVSSSAPRPIHTSGSSASSGTSRLKAVRTSEENASRSENVARNFEELIQSNQTITYTLTPENMRDMDHKRSLDQPLASKGSWKTDDARNHNRSRSSSAATEVKSYHRATGHSDDKSKGGLSPVTSSAKSARSLAAAREARVPGESTADFADFIKSTGPAGGQNRPSPLRSNPPGASPAHVNASPSDARRVSSASTRNRYMPREAVAEGRTGNSDLIDFIRQGPPGPSNNRIPRTVAPFRDTLDSEEMSGAVGGKAVDANIPNIRYSQASTHATDTSMPSIHSSVNSHTALLKNKGGSMPASKMFDDEEMMPKRKTRRVKDPYAIDFSDEDDDDDFISTPKPPVKKEESLAEFLKNYDPPPEPVTQPIAHKMPKKKASAPSLMGRFTRSSSNSNSSSTPHSPVVGSARSLSSRNGAKGHIPINVNVPSGYDKYGQIEKPAARPSVPAMGGSMGRVPMKRFEPREAVSDVSRTSDLAAFLRNSEPPPEPIAAPPPRQEEASTLSKMFSRRKKSSMA</sequence>
<dbReference type="Proteomes" id="UP001498476">
    <property type="component" value="Unassembled WGS sequence"/>
</dbReference>
<feature type="compositionally biased region" description="Polar residues" evidence="1">
    <location>
        <begin position="539"/>
        <end position="551"/>
    </location>
</feature>
<evidence type="ECO:0000313" key="2">
    <source>
        <dbReference type="EMBL" id="KAK7419915.1"/>
    </source>
</evidence>